<gene>
    <name evidence="1" type="ORF">M9H77_32472</name>
</gene>
<reference evidence="2" key="1">
    <citation type="journal article" date="2023" name="Nat. Plants">
        <title>Single-cell RNA sequencing provides a high-resolution roadmap for understanding the multicellular compartmentation of specialized metabolism.</title>
        <authorList>
            <person name="Sun S."/>
            <person name="Shen X."/>
            <person name="Li Y."/>
            <person name="Li Y."/>
            <person name="Wang S."/>
            <person name="Li R."/>
            <person name="Zhang H."/>
            <person name="Shen G."/>
            <person name="Guo B."/>
            <person name="Wei J."/>
            <person name="Xu J."/>
            <person name="St-Pierre B."/>
            <person name="Chen S."/>
            <person name="Sun C."/>
        </authorList>
    </citation>
    <scope>NUCLEOTIDE SEQUENCE [LARGE SCALE GENOMIC DNA]</scope>
</reference>
<dbReference type="Proteomes" id="UP001060085">
    <property type="component" value="Linkage Group LG07"/>
</dbReference>
<name>A0ACC0A311_CATRO</name>
<keyword evidence="2" id="KW-1185">Reference proteome</keyword>
<accession>A0ACC0A311</accession>
<comment type="caution">
    <text evidence="1">The sequence shown here is derived from an EMBL/GenBank/DDBJ whole genome shotgun (WGS) entry which is preliminary data.</text>
</comment>
<evidence type="ECO:0000313" key="2">
    <source>
        <dbReference type="Proteomes" id="UP001060085"/>
    </source>
</evidence>
<dbReference type="EMBL" id="CM044707">
    <property type="protein sequence ID" value="KAI5655285.1"/>
    <property type="molecule type" value="Genomic_DNA"/>
</dbReference>
<protein>
    <submittedName>
        <fullName evidence="1">Uncharacterized protein</fullName>
    </submittedName>
</protein>
<evidence type="ECO:0000313" key="1">
    <source>
        <dbReference type="EMBL" id="KAI5655285.1"/>
    </source>
</evidence>
<sequence>MSSCAGSKAKLRGEPEEDDIAEKSPDGRYLRYNEILGRGACKIVYKGFDEVKGIEIAWNQVRIDDALQSPEHLERLYSEVHLLRYLKHENVMKLYSYWVDDDEKTINMITELFTSGSLRQYRKKHRSVDMKAIKKWARQILQGLHYLHSHSPPIIHRDLKCDNIFINGNHGEVKIGDLGLATIMQQPTARSVIGTPEFMAPEFYDEEYNELVDIYSFGMCILELITCEYPYSECKNQAQIYKKVTSGIKPAALAKVEDPQVKELVEKCLLPASQRLNAAELLKDVFFSKTESPKELLCSPVQTLNLNPTSVSESLDSQKADSVFMDMEPILKSLPCDIATDVSTIELQRYNGRDKFTLRGEKYNDMSISLTLRIADFSGQARNIHFMFYVDADTAISIAGEMVEQLHLSSEDMAFTAELIDSLIVELLPNWKPSSDSFGGLSSSDEKSSILKGDQSLSCFPRHHELDSMPGQVIQKHSLSEFSSIEEHPKCDNSLRYFDHNVCSKVSSSISLVSACTKTSELSSADSCNTLSDYMCLSFSHVSVKDKDDDQMPCSNLKQELDAIAMQYDQSCRELQRMREEAIENAKKRWITRKRMSIF</sequence>
<proteinExistence type="predicted"/>
<organism evidence="1 2">
    <name type="scientific">Catharanthus roseus</name>
    <name type="common">Madagascar periwinkle</name>
    <name type="synonym">Vinca rosea</name>
    <dbReference type="NCBI Taxonomy" id="4058"/>
    <lineage>
        <taxon>Eukaryota</taxon>
        <taxon>Viridiplantae</taxon>
        <taxon>Streptophyta</taxon>
        <taxon>Embryophyta</taxon>
        <taxon>Tracheophyta</taxon>
        <taxon>Spermatophyta</taxon>
        <taxon>Magnoliopsida</taxon>
        <taxon>eudicotyledons</taxon>
        <taxon>Gunneridae</taxon>
        <taxon>Pentapetalae</taxon>
        <taxon>asterids</taxon>
        <taxon>lamiids</taxon>
        <taxon>Gentianales</taxon>
        <taxon>Apocynaceae</taxon>
        <taxon>Rauvolfioideae</taxon>
        <taxon>Vinceae</taxon>
        <taxon>Catharanthinae</taxon>
        <taxon>Catharanthus</taxon>
    </lineage>
</organism>